<evidence type="ECO:0000313" key="3">
    <source>
        <dbReference type="EMBL" id="GHD33428.1"/>
    </source>
</evidence>
<dbReference type="GO" id="GO:0003677">
    <property type="term" value="F:DNA binding"/>
    <property type="evidence" value="ECO:0007669"/>
    <property type="project" value="InterPro"/>
</dbReference>
<sequence>MRRGEVFTADLGEPVGREQALRRPVLLVNAQPWLDASPPVVMGLPITRTHRPNPTHVAIEPGVSGLEEISYIECEDLRAISPMQLERRFGRADETVLFRVEVVLCRLLAL</sequence>
<evidence type="ECO:0008006" key="5">
    <source>
        <dbReference type="Google" id="ProtNLM"/>
    </source>
</evidence>
<protein>
    <recommendedName>
        <fullName evidence="5">mRNA interferase</fullName>
    </recommendedName>
</protein>
<dbReference type="RefSeq" id="WP_017576052.1">
    <property type="nucleotide sequence ID" value="NZ_BMXL01000027.1"/>
</dbReference>
<dbReference type="PANTHER" id="PTHR33988">
    <property type="entry name" value="ENDORIBONUCLEASE MAZF-RELATED"/>
    <property type="match status" value="1"/>
</dbReference>
<comment type="caution">
    <text evidence="3">The sequence shown here is derived from an EMBL/GenBank/DDBJ whole genome shotgun (WGS) entry which is preliminary data.</text>
</comment>
<evidence type="ECO:0000313" key="4">
    <source>
        <dbReference type="Proteomes" id="UP000654947"/>
    </source>
</evidence>
<comment type="similarity">
    <text evidence="1">Belongs to the PemK/MazF family.</text>
</comment>
<accession>A0A918XI11</accession>
<name>A0A918XI11_9ACTN</name>
<reference evidence="3 4" key="1">
    <citation type="journal article" date="2014" name="Int. J. Syst. Evol. Microbiol.">
        <title>Complete genome sequence of Corynebacterium casei LMG S-19264T (=DSM 44701T), isolated from a smear-ripened cheese.</title>
        <authorList>
            <consortium name="US DOE Joint Genome Institute (JGI-PGF)"/>
            <person name="Walter F."/>
            <person name="Albersmeier A."/>
            <person name="Kalinowski J."/>
            <person name="Ruckert C."/>
        </authorList>
    </citation>
    <scope>NUCLEOTIDE SEQUENCE [LARGE SCALE GENOMIC DNA]</scope>
    <source>
        <strain evidence="3 4">KCTC 19473</strain>
    </source>
</reference>
<dbReference type="InterPro" id="IPR011067">
    <property type="entry name" value="Plasmid_toxin/cell-grow_inhib"/>
</dbReference>
<dbReference type="EMBL" id="BMXL01000027">
    <property type="protein sequence ID" value="GHD33428.1"/>
    <property type="molecule type" value="Genomic_DNA"/>
</dbReference>
<dbReference type="Pfam" id="PF02452">
    <property type="entry name" value="PemK_toxin"/>
    <property type="match status" value="1"/>
</dbReference>
<dbReference type="SUPFAM" id="SSF50118">
    <property type="entry name" value="Cell growth inhibitor/plasmid maintenance toxic component"/>
    <property type="match status" value="1"/>
</dbReference>
<evidence type="ECO:0000256" key="1">
    <source>
        <dbReference type="ARBA" id="ARBA00007521"/>
    </source>
</evidence>
<organism evidence="3 4">
    <name type="scientific">Nocardiopsis kunsanensis</name>
    <dbReference type="NCBI Taxonomy" id="141693"/>
    <lineage>
        <taxon>Bacteria</taxon>
        <taxon>Bacillati</taxon>
        <taxon>Actinomycetota</taxon>
        <taxon>Actinomycetes</taxon>
        <taxon>Streptosporangiales</taxon>
        <taxon>Nocardiopsidaceae</taxon>
        <taxon>Nocardiopsis</taxon>
    </lineage>
</organism>
<dbReference type="InterPro" id="IPR003477">
    <property type="entry name" value="PemK-like"/>
</dbReference>
<keyword evidence="4" id="KW-1185">Reference proteome</keyword>
<dbReference type="GO" id="GO:0006402">
    <property type="term" value="P:mRNA catabolic process"/>
    <property type="evidence" value="ECO:0007669"/>
    <property type="project" value="TreeGrafter"/>
</dbReference>
<dbReference type="PANTHER" id="PTHR33988:SF1">
    <property type="entry name" value="ENDORIBONUCLEASE MAZF7-RELATED"/>
    <property type="match status" value="1"/>
</dbReference>
<proteinExistence type="inferred from homology"/>
<dbReference type="Gene3D" id="2.30.30.110">
    <property type="match status" value="1"/>
</dbReference>
<gene>
    <name evidence="3" type="ORF">GCM10007147_38060</name>
</gene>
<dbReference type="GO" id="GO:0004521">
    <property type="term" value="F:RNA endonuclease activity"/>
    <property type="evidence" value="ECO:0007669"/>
    <property type="project" value="TreeGrafter"/>
</dbReference>
<keyword evidence="2" id="KW-1277">Toxin-antitoxin system</keyword>
<dbReference type="AlphaFoldDB" id="A0A918XI11"/>
<dbReference type="GO" id="GO:0016075">
    <property type="term" value="P:rRNA catabolic process"/>
    <property type="evidence" value="ECO:0007669"/>
    <property type="project" value="TreeGrafter"/>
</dbReference>
<evidence type="ECO:0000256" key="2">
    <source>
        <dbReference type="ARBA" id="ARBA00022649"/>
    </source>
</evidence>
<dbReference type="Proteomes" id="UP000654947">
    <property type="component" value="Unassembled WGS sequence"/>
</dbReference>